<dbReference type="AlphaFoldDB" id="A0A8H7QD10"/>
<protein>
    <recommendedName>
        <fullName evidence="4">Tetratricopeptide repeat protein 39C</fullName>
    </recommendedName>
</protein>
<organism evidence="2 3">
    <name type="scientific">Mucor plumbeus</name>
    <dbReference type="NCBI Taxonomy" id="97098"/>
    <lineage>
        <taxon>Eukaryota</taxon>
        <taxon>Fungi</taxon>
        <taxon>Fungi incertae sedis</taxon>
        <taxon>Mucoromycota</taxon>
        <taxon>Mucoromycotina</taxon>
        <taxon>Mucoromycetes</taxon>
        <taxon>Mucorales</taxon>
        <taxon>Mucorineae</taxon>
        <taxon>Mucoraceae</taxon>
        <taxon>Mucor</taxon>
    </lineage>
</organism>
<gene>
    <name evidence="2" type="ORF">INT46_001223</name>
</gene>
<feature type="compositionally biased region" description="Basic and acidic residues" evidence="1">
    <location>
        <begin position="159"/>
        <end position="175"/>
    </location>
</feature>
<evidence type="ECO:0000313" key="3">
    <source>
        <dbReference type="Proteomes" id="UP000650833"/>
    </source>
</evidence>
<dbReference type="Pfam" id="PF10300">
    <property type="entry name" value="Iml2-TPR_39"/>
    <property type="match status" value="1"/>
</dbReference>
<sequence>MINQLIPRASDEQYTAASSISFDSNDSEKDAANHSAQILFDIENIDPFKESLEMQARQNSAASVAQIPVEAEYDIETISSASYRALPTSLSLDCQSGTDFDDEDIEDIDMDYDYNYDYDYDYDCDYGYGYDHEPKKSQVHLPAMEIVIRNLGILQERSKAQENNETKLKPEDRSNSSDSQDVDYNLETPIDAQLYNSSLNNLDKNIKDVPANRLGPREQEEADEPVRKGMKYMFENKFLKAKSLFQKKSYNDPLYALGLGAMTFIKAMMTYNEDDIQLAMDTLTLSYNIAKIQIDNAAVKNPYKSTWSSYLSTIVSSNQTGLPACPPVATTKNDISYSNDGPRFLPNGVLRANVVKAESCLLMGMLQMTQESVVGYVKCGLNLRRAYGCYTVVWQEYKRMGQEYTKYMDRDTISAIQFGFGTVHLLLSSLPPKILKIFSTLGFKSDKQLGFALLKLCLEGKGIRSPLASLILLTYFSILSSFAPQLYAKELMGPAVECLTEAQKSHPSSCFFLFYAARISRIARNLPLSTQSFTFAVDSTRSEWARTAMSQMGNYEIGFNFALQLDWISAEVYFKKLSQDKYYWSPAFCQYFIGACRGMLGKRTESILAFAEVPQLVKEQQRKSYIDIYVQQKVEFFQKSGYQDMDFCLPGLELLLVWNAFDQMQKNALEACLLIVQRTLELIYERERLEYNIRLHELVPTANPPDYYDQRAILLLIKASVLNALKRHSDSIAHLNWIMDHKHQLKSETWIIPFTYWESGVTSWGMKNYEKSRKVWEMALSCSKYAFEYRMAVRLSVALSKCDEIGVTVSKSKKLKGISTNGRKRMPIVPC</sequence>
<dbReference type="PANTHER" id="PTHR31859:SF1">
    <property type="entry name" value="TETRATRICOPEPTIDE REPEAT PROTEIN 39C"/>
    <property type="match status" value="1"/>
</dbReference>
<evidence type="ECO:0000313" key="2">
    <source>
        <dbReference type="EMBL" id="KAG2190197.1"/>
    </source>
</evidence>
<dbReference type="Proteomes" id="UP000650833">
    <property type="component" value="Unassembled WGS sequence"/>
</dbReference>
<accession>A0A8H7QD10</accession>
<comment type="caution">
    <text evidence="2">The sequence shown here is derived from an EMBL/GenBank/DDBJ whole genome shotgun (WGS) entry which is preliminary data.</text>
</comment>
<dbReference type="OrthoDB" id="43460at2759"/>
<dbReference type="PANTHER" id="PTHR31859">
    <property type="entry name" value="TETRATRICOPEPTIDE REPEAT PROTEIN 39 FAMILY MEMBER"/>
    <property type="match status" value="1"/>
</dbReference>
<evidence type="ECO:0008006" key="4">
    <source>
        <dbReference type="Google" id="ProtNLM"/>
    </source>
</evidence>
<keyword evidence="3" id="KW-1185">Reference proteome</keyword>
<evidence type="ECO:0000256" key="1">
    <source>
        <dbReference type="SAM" id="MobiDB-lite"/>
    </source>
</evidence>
<proteinExistence type="predicted"/>
<name>A0A8H7QD10_9FUNG</name>
<feature type="region of interest" description="Disordered" evidence="1">
    <location>
        <begin position="159"/>
        <end position="183"/>
    </location>
</feature>
<reference evidence="2" key="1">
    <citation type="submission" date="2020-12" db="EMBL/GenBank/DDBJ databases">
        <title>Metabolic potential, ecology and presence of endohyphal bacteria is reflected in genomic diversity of Mucoromycotina.</title>
        <authorList>
            <person name="Muszewska A."/>
            <person name="Okrasinska A."/>
            <person name="Steczkiewicz K."/>
            <person name="Drgas O."/>
            <person name="Orlowska M."/>
            <person name="Perlinska-Lenart U."/>
            <person name="Aleksandrzak-Piekarczyk T."/>
            <person name="Szatraj K."/>
            <person name="Zielenkiewicz U."/>
            <person name="Pilsyk S."/>
            <person name="Malc E."/>
            <person name="Mieczkowski P."/>
            <person name="Kruszewska J.S."/>
            <person name="Biernat P."/>
            <person name="Pawlowska J."/>
        </authorList>
    </citation>
    <scope>NUCLEOTIDE SEQUENCE</scope>
    <source>
        <strain evidence="2">CBS 226.32</strain>
    </source>
</reference>
<dbReference type="EMBL" id="JAEPRC010001031">
    <property type="protein sequence ID" value="KAG2190197.1"/>
    <property type="molecule type" value="Genomic_DNA"/>
</dbReference>
<dbReference type="InterPro" id="IPR019412">
    <property type="entry name" value="IML2/TPR_39"/>
</dbReference>